<reference evidence="9 10" key="1">
    <citation type="submission" date="2018-07" db="EMBL/GenBank/DDBJ databases">
        <title>Chitinophaga K2CV101002-2 sp. nov., isolated from a monsoon evergreen broad-leaved forest soil.</title>
        <authorList>
            <person name="Lv Y."/>
        </authorList>
    </citation>
    <scope>NUCLEOTIDE SEQUENCE [LARGE SCALE GENOMIC DNA]</scope>
    <source>
        <strain evidence="9 10">GDMCC 1.1288</strain>
    </source>
</reference>
<dbReference type="Gene3D" id="3.40.50.2300">
    <property type="match status" value="1"/>
</dbReference>
<keyword evidence="2" id="KW-0902">Two-component regulatory system</keyword>
<dbReference type="SMART" id="SM00421">
    <property type="entry name" value="HTH_LUXR"/>
    <property type="match status" value="1"/>
</dbReference>
<dbReference type="SMART" id="SM00448">
    <property type="entry name" value="REC"/>
    <property type="match status" value="1"/>
</dbReference>
<accession>A0A3E1Y4Q6</accession>
<dbReference type="InterPro" id="IPR011006">
    <property type="entry name" value="CheY-like_superfamily"/>
</dbReference>
<evidence type="ECO:0000259" key="8">
    <source>
        <dbReference type="PROSITE" id="PS50110"/>
    </source>
</evidence>
<dbReference type="PANTHER" id="PTHR43214">
    <property type="entry name" value="TWO-COMPONENT RESPONSE REGULATOR"/>
    <property type="match status" value="1"/>
</dbReference>
<name>A0A3E1Y4Q6_9BACT</name>
<evidence type="ECO:0000259" key="7">
    <source>
        <dbReference type="PROSITE" id="PS50043"/>
    </source>
</evidence>
<keyword evidence="4 9" id="KW-0238">DNA-binding</keyword>
<dbReference type="EMBL" id="QPMM01000012">
    <property type="protein sequence ID" value="RFS19626.1"/>
    <property type="molecule type" value="Genomic_DNA"/>
</dbReference>
<sequence>MNGSLYYTMNILIADDHAIVRYGLAKIISGIDLAANTILVDSFNAVIQHLDTQQIKMLILDINLPGGNSIQMIDAIKFRQPDTHILIFSAYDERLYALDYLQAGADGYLSKSATEEETKLAIRTLFNGEKYMSAATRQMLLQKLSKHQPKSNSPFDTLSAREVEVMNMLIKGIALNKISELLNLQVSTVSTYKTRIFHKLQVESLIGLLDKIKLYETVIQ</sequence>
<evidence type="ECO:0000256" key="1">
    <source>
        <dbReference type="ARBA" id="ARBA00022553"/>
    </source>
</evidence>
<dbReference type="PRINTS" id="PR00038">
    <property type="entry name" value="HTHLUXR"/>
</dbReference>
<dbReference type="GO" id="GO:0003677">
    <property type="term" value="F:DNA binding"/>
    <property type="evidence" value="ECO:0007669"/>
    <property type="project" value="UniProtKB-KW"/>
</dbReference>
<organism evidence="9 10">
    <name type="scientific">Chitinophaga silvatica</name>
    <dbReference type="NCBI Taxonomy" id="2282649"/>
    <lineage>
        <taxon>Bacteria</taxon>
        <taxon>Pseudomonadati</taxon>
        <taxon>Bacteroidota</taxon>
        <taxon>Chitinophagia</taxon>
        <taxon>Chitinophagales</taxon>
        <taxon>Chitinophagaceae</taxon>
        <taxon>Chitinophaga</taxon>
    </lineage>
</organism>
<keyword evidence="5" id="KW-0804">Transcription</keyword>
<dbReference type="GO" id="GO:0006355">
    <property type="term" value="P:regulation of DNA-templated transcription"/>
    <property type="evidence" value="ECO:0007669"/>
    <property type="project" value="InterPro"/>
</dbReference>
<evidence type="ECO:0000313" key="10">
    <source>
        <dbReference type="Proteomes" id="UP000260644"/>
    </source>
</evidence>
<evidence type="ECO:0000256" key="2">
    <source>
        <dbReference type="ARBA" id="ARBA00023012"/>
    </source>
</evidence>
<evidence type="ECO:0000256" key="4">
    <source>
        <dbReference type="ARBA" id="ARBA00023125"/>
    </source>
</evidence>
<protein>
    <submittedName>
        <fullName evidence="9">DNA-binding response regulator</fullName>
    </submittedName>
</protein>
<dbReference type="InterPro" id="IPR039420">
    <property type="entry name" value="WalR-like"/>
</dbReference>
<proteinExistence type="predicted"/>
<dbReference type="Proteomes" id="UP000260644">
    <property type="component" value="Unassembled WGS sequence"/>
</dbReference>
<evidence type="ECO:0000313" key="9">
    <source>
        <dbReference type="EMBL" id="RFS19626.1"/>
    </source>
</evidence>
<dbReference type="SUPFAM" id="SSF46894">
    <property type="entry name" value="C-terminal effector domain of the bipartite response regulators"/>
    <property type="match status" value="1"/>
</dbReference>
<dbReference type="Pfam" id="PF00196">
    <property type="entry name" value="GerE"/>
    <property type="match status" value="1"/>
</dbReference>
<dbReference type="PROSITE" id="PS50110">
    <property type="entry name" value="RESPONSE_REGULATORY"/>
    <property type="match status" value="1"/>
</dbReference>
<feature type="domain" description="HTH luxR-type" evidence="7">
    <location>
        <begin position="151"/>
        <end position="216"/>
    </location>
</feature>
<dbReference type="PROSITE" id="PS50043">
    <property type="entry name" value="HTH_LUXR_2"/>
    <property type="match status" value="1"/>
</dbReference>
<dbReference type="InterPro" id="IPR016032">
    <property type="entry name" value="Sig_transdc_resp-reg_C-effctor"/>
</dbReference>
<feature type="modified residue" description="4-aspartylphosphate" evidence="6">
    <location>
        <position position="61"/>
    </location>
</feature>
<evidence type="ECO:0000256" key="3">
    <source>
        <dbReference type="ARBA" id="ARBA00023015"/>
    </source>
</evidence>
<evidence type="ECO:0000256" key="5">
    <source>
        <dbReference type="ARBA" id="ARBA00023163"/>
    </source>
</evidence>
<dbReference type="InterPro" id="IPR058245">
    <property type="entry name" value="NreC/VraR/RcsB-like_REC"/>
</dbReference>
<keyword evidence="3" id="KW-0805">Transcription regulation</keyword>
<dbReference type="PANTHER" id="PTHR43214:SF3">
    <property type="entry name" value="RESPONSE REGULATOR UVRY"/>
    <property type="match status" value="1"/>
</dbReference>
<keyword evidence="1 6" id="KW-0597">Phosphoprotein</keyword>
<dbReference type="CDD" id="cd17535">
    <property type="entry name" value="REC_NarL-like"/>
    <property type="match status" value="1"/>
</dbReference>
<dbReference type="SUPFAM" id="SSF52172">
    <property type="entry name" value="CheY-like"/>
    <property type="match status" value="1"/>
</dbReference>
<keyword evidence="10" id="KW-1185">Reference proteome</keyword>
<feature type="domain" description="Response regulatory" evidence="8">
    <location>
        <begin position="10"/>
        <end position="126"/>
    </location>
</feature>
<dbReference type="AlphaFoldDB" id="A0A3E1Y4Q6"/>
<gene>
    <name evidence="9" type="ORF">DVR12_21210</name>
</gene>
<evidence type="ECO:0000256" key="6">
    <source>
        <dbReference type="PROSITE-ProRule" id="PRU00169"/>
    </source>
</evidence>
<dbReference type="GO" id="GO:0000160">
    <property type="term" value="P:phosphorelay signal transduction system"/>
    <property type="evidence" value="ECO:0007669"/>
    <property type="project" value="UniProtKB-KW"/>
</dbReference>
<comment type="caution">
    <text evidence="9">The sequence shown here is derived from an EMBL/GenBank/DDBJ whole genome shotgun (WGS) entry which is preliminary data.</text>
</comment>
<dbReference type="InterPro" id="IPR000792">
    <property type="entry name" value="Tscrpt_reg_LuxR_C"/>
</dbReference>
<dbReference type="InterPro" id="IPR001789">
    <property type="entry name" value="Sig_transdc_resp-reg_receiver"/>
</dbReference>
<dbReference type="Pfam" id="PF00072">
    <property type="entry name" value="Response_reg"/>
    <property type="match status" value="1"/>
</dbReference>